<evidence type="ECO:0000259" key="3">
    <source>
        <dbReference type="Pfam" id="PF01073"/>
    </source>
</evidence>
<protein>
    <recommendedName>
        <fullName evidence="3">3-beta hydroxysteroid dehydrogenase/isomerase domain-containing protein</fullName>
    </recommendedName>
</protein>
<accession>A0ABR0CIA8</accession>
<dbReference type="Proteomes" id="UP001291926">
    <property type="component" value="Unassembled WGS sequence"/>
</dbReference>
<gene>
    <name evidence="4" type="ORF">RD792_015678</name>
</gene>
<dbReference type="CDD" id="cd08958">
    <property type="entry name" value="FR_SDR_e"/>
    <property type="match status" value="1"/>
</dbReference>
<keyword evidence="5" id="KW-1185">Reference proteome</keyword>
<dbReference type="Pfam" id="PF01073">
    <property type="entry name" value="3Beta_HSD"/>
    <property type="match status" value="1"/>
</dbReference>
<dbReference type="SUPFAM" id="SSF51735">
    <property type="entry name" value="NAD(P)-binding Rossmann-fold domains"/>
    <property type="match status" value="1"/>
</dbReference>
<proteinExistence type="predicted"/>
<reference evidence="4 5" key="1">
    <citation type="journal article" date="2023" name="bioRxiv">
        <title>Genome report: Whole genome sequence and annotation of Penstemon davidsonii.</title>
        <authorList>
            <person name="Ostevik K.L."/>
            <person name="Alabady M."/>
            <person name="Zhang M."/>
            <person name="Rausher M.D."/>
        </authorList>
    </citation>
    <scope>NUCLEOTIDE SEQUENCE [LARGE SCALE GENOMIC DNA]</scope>
    <source>
        <strain evidence="4">DNT005</strain>
        <tissue evidence="4">Whole leaf</tissue>
    </source>
</reference>
<feature type="domain" description="3-beta hydroxysteroid dehydrogenase/isomerase" evidence="3">
    <location>
        <begin position="146"/>
        <end position="297"/>
    </location>
</feature>
<dbReference type="InterPro" id="IPR036291">
    <property type="entry name" value="NAD(P)-bd_dom_sf"/>
</dbReference>
<dbReference type="InterPro" id="IPR002225">
    <property type="entry name" value="3Beta_OHSteriod_DH/Estase"/>
</dbReference>
<evidence type="ECO:0000256" key="1">
    <source>
        <dbReference type="ARBA" id="ARBA00022857"/>
    </source>
</evidence>
<name>A0ABR0CIA8_9LAMI</name>
<comment type="caution">
    <text evidence="4">The sequence shown here is derived from an EMBL/GenBank/DDBJ whole genome shotgun (WGS) entry which is preliminary data.</text>
</comment>
<sequence length="417" mass="46885">MAQNSVFAATFKVMKMFQRVRRQVETRSLPDELNTKLVKPLGTMFKSSHSMEMDKLDDDMRSGIDRLLEVTNRCKKKPFDDATRSEIDKIHEVAIRMKSLMQGNVLEKGAIKSESDKLVELMNRLKSLRKGSKKDISYLTNLPGASERLHIFNADLEKPDSFDAAIAGCIAVFHVAHPIDFGNKETEEMITEKSVKGMLGILKACVDSKTVKRVVYTSSASTVMFSNERKVDVLDESLWSDVDYIRDVNLFGGSSYYISKTITERAAIEFAEKNSLDLVTVLPTWIHGPFICSGLPGSVSSSLSTIIGNEKQIRYYPNNLVHIDDVASAHIFLFEYPEAKGRYICSAVEITTDKLKEFLSERYPEFQIPSADSLTDAEVKFVSLSSKKLSDTGFKYKYGLEEMFDGAIECCKEKGLL</sequence>
<dbReference type="EMBL" id="JAYDYQ010002688">
    <property type="protein sequence ID" value="KAK4476522.1"/>
    <property type="molecule type" value="Genomic_DNA"/>
</dbReference>
<dbReference type="Gene3D" id="3.40.50.720">
    <property type="entry name" value="NAD(P)-binding Rossmann-like Domain"/>
    <property type="match status" value="1"/>
</dbReference>
<dbReference type="PANTHER" id="PTHR10366:SF563">
    <property type="entry name" value="CINNAMOYL-COA REDUCTASE 16"/>
    <property type="match status" value="1"/>
</dbReference>
<organism evidence="4 5">
    <name type="scientific">Penstemon davidsonii</name>
    <dbReference type="NCBI Taxonomy" id="160366"/>
    <lineage>
        <taxon>Eukaryota</taxon>
        <taxon>Viridiplantae</taxon>
        <taxon>Streptophyta</taxon>
        <taxon>Embryophyta</taxon>
        <taxon>Tracheophyta</taxon>
        <taxon>Spermatophyta</taxon>
        <taxon>Magnoliopsida</taxon>
        <taxon>eudicotyledons</taxon>
        <taxon>Gunneridae</taxon>
        <taxon>Pentapetalae</taxon>
        <taxon>asterids</taxon>
        <taxon>lamiids</taxon>
        <taxon>Lamiales</taxon>
        <taxon>Plantaginaceae</taxon>
        <taxon>Cheloneae</taxon>
        <taxon>Penstemon</taxon>
    </lineage>
</organism>
<evidence type="ECO:0000313" key="5">
    <source>
        <dbReference type="Proteomes" id="UP001291926"/>
    </source>
</evidence>
<dbReference type="InterPro" id="IPR050425">
    <property type="entry name" value="NAD(P)_dehydrat-like"/>
</dbReference>
<dbReference type="PANTHER" id="PTHR10366">
    <property type="entry name" value="NAD DEPENDENT EPIMERASE/DEHYDRATASE"/>
    <property type="match status" value="1"/>
</dbReference>
<evidence type="ECO:0000256" key="2">
    <source>
        <dbReference type="ARBA" id="ARBA00023002"/>
    </source>
</evidence>
<keyword evidence="2" id="KW-0560">Oxidoreductase</keyword>
<keyword evidence="1" id="KW-0521">NADP</keyword>
<evidence type="ECO:0000313" key="4">
    <source>
        <dbReference type="EMBL" id="KAK4476522.1"/>
    </source>
</evidence>